<dbReference type="CDD" id="cd22910">
    <property type="entry name" value="HFD_H2B"/>
    <property type="match status" value="1"/>
</dbReference>
<dbReference type="GeneID" id="7444106"/>
<dbReference type="SUPFAM" id="SSF47113">
    <property type="entry name" value="Histone-fold"/>
    <property type="match status" value="1"/>
</dbReference>
<evidence type="ECO:0000313" key="17">
    <source>
        <dbReference type="EMBL" id="EED92608.1"/>
    </source>
</evidence>
<feature type="compositionally biased region" description="Low complexity" evidence="12">
    <location>
        <begin position="1"/>
        <end position="12"/>
    </location>
</feature>
<dbReference type="GO" id="GO:0046982">
    <property type="term" value="F:protein heterodimerization activity"/>
    <property type="evidence" value="ECO:0007669"/>
    <property type="project" value="InterPro"/>
</dbReference>
<feature type="domain" description="Core Histone H2A/H2B/H3" evidence="13">
    <location>
        <begin position="15"/>
        <end position="96"/>
    </location>
</feature>
<reference evidence="14 18" key="2">
    <citation type="journal article" date="2008" name="Nature">
        <title>The Phaeodactylum genome reveals the evolutionary history of diatom genomes.</title>
        <authorList>
            <person name="Bowler C."/>
            <person name="Allen A.E."/>
            <person name="Badger J.H."/>
            <person name="Grimwood J."/>
            <person name="Jabbari K."/>
            <person name="Kuo A."/>
            <person name="Maheswari U."/>
            <person name="Martens C."/>
            <person name="Maumus F."/>
            <person name="Otillar R.P."/>
            <person name="Rayko E."/>
            <person name="Salamov A."/>
            <person name="Vandepoele K."/>
            <person name="Beszteri B."/>
            <person name="Gruber A."/>
            <person name="Heijde M."/>
            <person name="Katinka M."/>
            <person name="Mock T."/>
            <person name="Valentin K."/>
            <person name="Verret F."/>
            <person name="Berges J.A."/>
            <person name="Brownlee C."/>
            <person name="Cadoret J.P."/>
            <person name="Chiovitti A."/>
            <person name="Choi C.J."/>
            <person name="Coesel S."/>
            <person name="De Martino A."/>
            <person name="Detter J.C."/>
            <person name="Durkin C."/>
            <person name="Falciatore A."/>
            <person name="Fournet J."/>
            <person name="Haruta M."/>
            <person name="Huysman M.J."/>
            <person name="Jenkins B.D."/>
            <person name="Jiroutova K."/>
            <person name="Jorgensen R.E."/>
            <person name="Joubert Y."/>
            <person name="Kaplan A."/>
            <person name="Kroger N."/>
            <person name="Kroth P.G."/>
            <person name="La Roche J."/>
            <person name="Lindquist E."/>
            <person name="Lommer M."/>
            <person name="Martin-Jezequel V."/>
            <person name="Lopez P.J."/>
            <person name="Lucas S."/>
            <person name="Mangogna M."/>
            <person name="McGinnis K."/>
            <person name="Medlin L.K."/>
            <person name="Montsant A."/>
            <person name="Oudot-Le Secq M.P."/>
            <person name="Napoli C."/>
            <person name="Obornik M."/>
            <person name="Parker M.S."/>
            <person name="Petit J.L."/>
            <person name="Porcel B.M."/>
            <person name="Poulsen N."/>
            <person name="Robison M."/>
            <person name="Rychlewski L."/>
            <person name="Rynearson T.A."/>
            <person name="Schmutz J."/>
            <person name="Shapiro H."/>
            <person name="Siaut M."/>
            <person name="Stanley M."/>
            <person name="Sussman M.R."/>
            <person name="Taylor A.R."/>
            <person name="Vardi A."/>
            <person name="von Dassow P."/>
            <person name="Vyverman W."/>
            <person name="Willis A."/>
            <person name="Wyrwicz L.S."/>
            <person name="Rokhsar D.S."/>
            <person name="Weissenbach J."/>
            <person name="Armbrust E.V."/>
            <person name="Green B.R."/>
            <person name="Van de Peer Y."/>
            <person name="Grigoriev I.V."/>
        </authorList>
    </citation>
    <scope>NUCLEOTIDE SEQUENCE [LARGE SCALE GENOMIC DNA]</scope>
    <source>
        <strain evidence="14">CCMP1335</strain>
    </source>
</reference>
<dbReference type="PaxDb" id="35128-Thaps34210"/>
<proteinExistence type="inferred from homology"/>
<comment type="similarity">
    <text evidence="4 11">Belongs to the histone H2B family.</text>
</comment>
<dbReference type="KEGG" id="tps:THAPSDRAFT_37309"/>
<organism evidence="14 18">
    <name type="scientific">Thalassiosira pseudonana</name>
    <name type="common">Marine diatom</name>
    <name type="synonym">Cyclotella nana</name>
    <dbReference type="NCBI Taxonomy" id="35128"/>
    <lineage>
        <taxon>Eukaryota</taxon>
        <taxon>Sar</taxon>
        <taxon>Stramenopiles</taxon>
        <taxon>Ochrophyta</taxon>
        <taxon>Bacillariophyta</taxon>
        <taxon>Coscinodiscophyceae</taxon>
        <taxon>Thalassiosirophycidae</taxon>
        <taxon>Thalassiosirales</taxon>
        <taxon>Thalassiosiraceae</taxon>
        <taxon>Thalassiosira</taxon>
    </lineage>
</organism>
<dbReference type="Proteomes" id="UP000001449">
    <property type="component" value="Chromosome 7"/>
</dbReference>
<keyword evidence="5 11" id="KW-0158">Chromosome</keyword>
<keyword evidence="9 11" id="KW-0539">Nucleus</keyword>
<dbReference type="RefSeq" id="XP_002296171.1">
    <property type="nucleotide sequence ID" value="XM_002296135.1"/>
</dbReference>
<sequence>MAKTPSKQAPAKAAKKAASGDKKKRSKKRVESYSTYIYKVLKQVHPDTGISKKGMSIMNSFINDIFERIAGEAGKLSTYNKKATLSSREIQTAVRLMLPGELAKHAVSEGTKAVTKFSSA</sequence>
<keyword evidence="8 11" id="KW-0238">DNA-binding</keyword>
<dbReference type="GeneID" id="7444889"/>
<evidence type="ECO:0000259" key="13">
    <source>
        <dbReference type="Pfam" id="PF00125"/>
    </source>
</evidence>
<dbReference type="GO" id="GO:0030527">
    <property type="term" value="F:structural constituent of chromatin"/>
    <property type="evidence" value="ECO:0007669"/>
    <property type="project" value="InterPro"/>
</dbReference>
<name>B5YMW8_THAPS</name>
<evidence type="ECO:0000256" key="7">
    <source>
        <dbReference type="ARBA" id="ARBA00022843"/>
    </source>
</evidence>
<comment type="function">
    <text evidence="1">Core component of nucleosome. Nucleosomes wrap and compact DNA into chromatin, limiting DNA accessibility to the cellular machineries which require DNA as a template. Histones thereby play a central role in transcription regulation, DNA repair, DNA replication and chromosomal stability. DNA accessibility is regulated via a complex set of post-translational modifications of histones, also called histone code, and nucleosome remodeling.</text>
</comment>
<evidence type="ECO:0000313" key="18">
    <source>
        <dbReference type="Proteomes" id="UP000001449"/>
    </source>
</evidence>
<reference evidence="14 18" key="1">
    <citation type="journal article" date="2004" name="Science">
        <title>The genome of the diatom Thalassiosira pseudonana: ecology, evolution, and metabolism.</title>
        <authorList>
            <person name="Armbrust E.V."/>
            <person name="Berges J.A."/>
            <person name="Bowler C."/>
            <person name="Green B.R."/>
            <person name="Martinez D."/>
            <person name="Putnam N.H."/>
            <person name="Zhou S."/>
            <person name="Allen A.E."/>
            <person name="Apt K.E."/>
            <person name="Bechner M."/>
            <person name="Brzezinski M.A."/>
            <person name="Chaal B.K."/>
            <person name="Chiovitti A."/>
            <person name="Davis A.K."/>
            <person name="Demarest M.S."/>
            <person name="Detter J.C."/>
            <person name="Glavina T."/>
            <person name="Goodstein D."/>
            <person name="Hadi M.Z."/>
            <person name="Hellsten U."/>
            <person name="Hildebrand M."/>
            <person name="Jenkins B.D."/>
            <person name="Jurka J."/>
            <person name="Kapitonov V.V."/>
            <person name="Kroger N."/>
            <person name="Lau W.W."/>
            <person name="Lane T.W."/>
            <person name="Larimer F.W."/>
            <person name="Lippmeier J.C."/>
            <person name="Lucas S."/>
            <person name="Medina M."/>
            <person name="Montsant A."/>
            <person name="Obornik M."/>
            <person name="Parker M.S."/>
            <person name="Palenik B."/>
            <person name="Pazour G.J."/>
            <person name="Richardson P.M."/>
            <person name="Rynearson T.A."/>
            <person name="Saito M.A."/>
            <person name="Schwartz D.C."/>
            <person name="Thamatrakoln K."/>
            <person name="Valentin K."/>
            <person name="Vardi A."/>
            <person name="Wilkerson F.P."/>
            <person name="Rokhsar D.S."/>
        </authorList>
    </citation>
    <scope>NUCLEOTIDE SEQUENCE [LARGE SCALE GENOMIC DNA]</scope>
    <source>
        <strain evidence="14">CCMP1335</strain>
    </source>
</reference>
<dbReference type="STRING" id="35128.B5YMW8"/>
<dbReference type="OMA" id="AQLCQTT"/>
<dbReference type="eggNOG" id="KOG1744">
    <property type="taxonomic scope" value="Eukaryota"/>
</dbReference>
<dbReference type="EMBL" id="CP001160">
    <property type="protein sequence ID" value="ACI64888.1"/>
    <property type="molecule type" value="Genomic_DNA"/>
</dbReference>
<dbReference type="KEGG" id="tps:THAPS_35611"/>
<feature type="region of interest" description="Disordered" evidence="12">
    <location>
        <begin position="1"/>
        <end position="30"/>
    </location>
</feature>
<dbReference type="GO" id="GO:0000786">
    <property type="term" value="C:nucleosome"/>
    <property type="evidence" value="ECO:0007669"/>
    <property type="project" value="UniProtKB-KW"/>
</dbReference>
<keyword evidence="18" id="KW-1185">Reference proteome</keyword>
<comment type="subunit">
    <text evidence="11">The nucleosome is a histone octamer containing two molecules each of H2A, H2B, H3 and H4 assembled in one H3-H4 heterotetramer and two H2A-H2B heterodimers. The octamer wraps approximately 147 bp of DNA.</text>
</comment>
<dbReference type="Pfam" id="PF00125">
    <property type="entry name" value="Histone"/>
    <property type="match status" value="1"/>
</dbReference>
<evidence type="ECO:0000256" key="12">
    <source>
        <dbReference type="SAM" id="MobiDB-lite"/>
    </source>
</evidence>
<keyword evidence="10 11" id="KW-0544">Nucleosome core</keyword>
<evidence type="ECO:0000313" key="14">
    <source>
        <dbReference type="EMBL" id="ACI64530.1"/>
    </source>
</evidence>
<dbReference type="GeneID" id="7449232"/>
<reference evidence="14 18" key="3">
    <citation type="submission" date="2008-09" db="EMBL/GenBank/DDBJ databases">
        <authorList>
            <consortium name="Diatom Consortium"/>
            <person name="Grigoriev I."/>
            <person name="Grimwood J."/>
            <person name="Kuo A."/>
            <person name="Otillar R.P."/>
            <person name="Salamov A."/>
            <person name="Detter J.C."/>
            <person name="Schmutz J."/>
            <person name="Lindquist E."/>
            <person name="Shapiro H."/>
            <person name="Lucas S."/>
            <person name="Glavina del Rio T."/>
            <person name="Bruce D."/>
            <person name="Pitluck S."/>
            <person name="Rokhsar D."/>
            <person name="Armbrust V."/>
        </authorList>
    </citation>
    <scope>GENOME REANNOTATION</scope>
    <source>
        <strain evidence="14">CCMP1335</strain>
    </source>
</reference>
<dbReference type="RefSeq" id="XP_002290856.1">
    <property type="nucleotide sequence ID" value="XM_002290820.1"/>
</dbReference>
<evidence type="ECO:0000256" key="6">
    <source>
        <dbReference type="ARBA" id="ARBA00022499"/>
    </source>
</evidence>
<evidence type="ECO:0000313" key="16">
    <source>
        <dbReference type="EMBL" id="EED88842.1"/>
    </source>
</evidence>
<dbReference type="SMART" id="SM00427">
    <property type="entry name" value="H2B"/>
    <property type="match status" value="1"/>
</dbReference>
<evidence type="ECO:0000256" key="2">
    <source>
        <dbReference type="ARBA" id="ARBA00004123"/>
    </source>
</evidence>
<keyword evidence="6" id="KW-1017">Isopeptide bond</keyword>
<evidence type="ECO:0000256" key="3">
    <source>
        <dbReference type="ARBA" id="ARBA00004286"/>
    </source>
</evidence>
<dbReference type="FunCoup" id="B5YMW8">
    <property type="interactions" value="52"/>
</dbReference>
<evidence type="ECO:0000256" key="8">
    <source>
        <dbReference type="ARBA" id="ARBA00023125"/>
    </source>
</evidence>
<dbReference type="Proteomes" id="UP000001449">
    <property type="component" value="Chromosome 5"/>
</dbReference>
<dbReference type="GO" id="GO:0003677">
    <property type="term" value="F:DNA binding"/>
    <property type="evidence" value="ECO:0000318"/>
    <property type="project" value="GO_Central"/>
</dbReference>
<dbReference type="InterPro" id="IPR000558">
    <property type="entry name" value="Histone_H2B"/>
</dbReference>
<protein>
    <recommendedName>
        <fullName evidence="11">Histone H2B</fullName>
    </recommendedName>
</protein>
<evidence type="ECO:0000313" key="15">
    <source>
        <dbReference type="EMBL" id="ACI64888.1"/>
    </source>
</evidence>
<dbReference type="HOGENOM" id="CLU_075666_2_1_1"/>
<gene>
    <name evidence="14" type="ORF">THAPS_35611</name>
    <name evidence="15" type="ORF">THAPS_6947</name>
    <name evidence="17" type="ORF">THAPSDRAFT_34210</name>
    <name evidence="16" type="ORF">THAPSDRAFT_37309</name>
</gene>
<evidence type="ECO:0000256" key="5">
    <source>
        <dbReference type="ARBA" id="ARBA00022454"/>
    </source>
</evidence>
<dbReference type="InterPro" id="IPR055333">
    <property type="entry name" value="HISTONE_H2B_site"/>
</dbReference>
<dbReference type="RefSeq" id="XP_002295813.1">
    <property type="nucleotide sequence ID" value="XM_002295777.1"/>
</dbReference>
<dbReference type="KEGG" id="tps:THAPS_6947"/>
<dbReference type="EMBL" id="CM000642">
    <property type="protein sequence ID" value="EED92608.1"/>
    <property type="molecule type" value="Genomic_DNA"/>
</dbReference>
<dbReference type="PANTHER" id="PTHR23428">
    <property type="entry name" value="HISTONE H2B"/>
    <property type="match status" value="1"/>
</dbReference>
<evidence type="ECO:0000256" key="1">
    <source>
        <dbReference type="ARBA" id="ARBA00002001"/>
    </source>
</evidence>
<dbReference type="KEGG" id="tps:THAPSDRAFT_34210"/>
<comment type="subcellular location">
    <subcellularLocation>
        <location evidence="3">Chromosome</location>
    </subcellularLocation>
    <subcellularLocation>
        <location evidence="2 11">Nucleus</location>
    </subcellularLocation>
</comment>
<evidence type="ECO:0000256" key="9">
    <source>
        <dbReference type="ARBA" id="ARBA00023242"/>
    </source>
</evidence>
<dbReference type="Gene3D" id="1.10.20.10">
    <property type="entry name" value="Histone, subunit A"/>
    <property type="match status" value="1"/>
</dbReference>
<evidence type="ECO:0000256" key="10">
    <source>
        <dbReference type="ARBA" id="ARBA00023269"/>
    </source>
</evidence>
<dbReference type="AlphaFoldDB" id="B5YMW8"/>
<evidence type="ECO:0000256" key="4">
    <source>
        <dbReference type="ARBA" id="ARBA00006846"/>
    </source>
</evidence>
<dbReference type="Proteomes" id="UP000001449">
    <property type="component" value="Chromosome 14"/>
</dbReference>
<dbReference type="EMBL" id="CM000649">
    <property type="protein sequence ID" value="EED88842.1"/>
    <property type="molecule type" value="Genomic_DNA"/>
</dbReference>
<dbReference type="PROSITE" id="PS00357">
    <property type="entry name" value="HISTONE_H2B"/>
    <property type="match status" value="1"/>
</dbReference>
<dbReference type="GO" id="GO:0005634">
    <property type="term" value="C:nucleus"/>
    <property type="evidence" value="ECO:0007669"/>
    <property type="project" value="UniProtKB-SubCell"/>
</dbReference>
<accession>B5YMW8</accession>
<dbReference type="InterPro" id="IPR007125">
    <property type="entry name" value="H2A/H2B/H3"/>
</dbReference>
<dbReference type="PRINTS" id="PR00621">
    <property type="entry name" value="HISTONEH2B"/>
</dbReference>
<dbReference type="RefSeq" id="XP_002293833.1">
    <property type="nucleotide sequence ID" value="XM_002293797.1"/>
</dbReference>
<evidence type="ECO:0000256" key="11">
    <source>
        <dbReference type="RuleBase" id="RU000451"/>
    </source>
</evidence>
<keyword evidence="7" id="KW-0832">Ubl conjugation</keyword>
<accession>B8C3R8</accession>
<dbReference type="EMBL" id="CP001160">
    <property type="protein sequence ID" value="ACI64530.1"/>
    <property type="molecule type" value="Genomic_DNA"/>
</dbReference>
<dbReference type="FunFam" id="1.10.20.10:FF:000014">
    <property type="entry name" value="Histone H2B"/>
    <property type="match status" value="1"/>
</dbReference>
<dbReference type="InterPro" id="IPR009072">
    <property type="entry name" value="Histone-fold"/>
</dbReference>
<dbReference type="GeneID" id="7441844"/>